<name>A0ABD0KN16_9CAEN</name>
<proteinExistence type="predicted"/>
<keyword evidence="2" id="KW-1185">Reference proteome</keyword>
<sequence>MSLGGWMHPQFPSFDRSIILPGRSTLVRDLKNHTCNRHTKLLPLSYSAHMVSSDRSSFLVQHWSAGNLLQRACKGKMLPQTFYH</sequence>
<dbReference type="AlphaFoldDB" id="A0ABD0KN16"/>
<accession>A0ABD0KN16</accession>
<gene>
    <name evidence="1" type="ORF">BaRGS_00020089</name>
</gene>
<protein>
    <submittedName>
        <fullName evidence="1">Uncharacterized protein</fullName>
    </submittedName>
</protein>
<dbReference type="EMBL" id="JACVVK020000148">
    <property type="protein sequence ID" value="KAK7488636.1"/>
    <property type="molecule type" value="Genomic_DNA"/>
</dbReference>
<dbReference type="Proteomes" id="UP001519460">
    <property type="component" value="Unassembled WGS sequence"/>
</dbReference>
<comment type="caution">
    <text evidence="1">The sequence shown here is derived from an EMBL/GenBank/DDBJ whole genome shotgun (WGS) entry which is preliminary data.</text>
</comment>
<evidence type="ECO:0000313" key="2">
    <source>
        <dbReference type="Proteomes" id="UP001519460"/>
    </source>
</evidence>
<organism evidence="1 2">
    <name type="scientific">Batillaria attramentaria</name>
    <dbReference type="NCBI Taxonomy" id="370345"/>
    <lineage>
        <taxon>Eukaryota</taxon>
        <taxon>Metazoa</taxon>
        <taxon>Spiralia</taxon>
        <taxon>Lophotrochozoa</taxon>
        <taxon>Mollusca</taxon>
        <taxon>Gastropoda</taxon>
        <taxon>Caenogastropoda</taxon>
        <taxon>Sorbeoconcha</taxon>
        <taxon>Cerithioidea</taxon>
        <taxon>Batillariidae</taxon>
        <taxon>Batillaria</taxon>
    </lineage>
</organism>
<reference evidence="1 2" key="1">
    <citation type="journal article" date="2023" name="Sci. Data">
        <title>Genome assembly of the Korean intertidal mud-creeper Batillaria attramentaria.</title>
        <authorList>
            <person name="Patra A.K."/>
            <person name="Ho P.T."/>
            <person name="Jun S."/>
            <person name="Lee S.J."/>
            <person name="Kim Y."/>
            <person name="Won Y.J."/>
        </authorList>
    </citation>
    <scope>NUCLEOTIDE SEQUENCE [LARGE SCALE GENOMIC DNA]</scope>
    <source>
        <strain evidence="1">Wonlab-2016</strain>
    </source>
</reference>
<evidence type="ECO:0000313" key="1">
    <source>
        <dbReference type="EMBL" id="KAK7488636.1"/>
    </source>
</evidence>